<name>A0A642UH82_DIURU</name>
<dbReference type="GeneID" id="54784144"/>
<organism evidence="4 5">
    <name type="scientific">Diutina rugosa</name>
    <name type="common">Yeast</name>
    <name type="synonym">Candida rugosa</name>
    <dbReference type="NCBI Taxonomy" id="5481"/>
    <lineage>
        <taxon>Eukaryota</taxon>
        <taxon>Fungi</taxon>
        <taxon>Dikarya</taxon>
        <taxon>Ascomycota</taxon>
        <taxon>Saccharomycotina</taxon>
        <taxon>Pichiomycetes</taxon>
        <taxon>Debaryomycetaceae</taxon>
        <taxon>Diutina</taxon>
    </lineage>
</organism>
<dbReference type="GO" id="GO:0016872">
    <property type="term" value="F:intramolecular lyase activity"/>
    <property type="evidence" value="ECO:0007669"/>
    <property type="project" value="InterPro"/>
</dbReference>
<dbReference type="SUPFAM" id="SSF54626">
    <property type="entry name" value="Chalcone isomerase"/>
    <property type="match status" value="1"/>
</dbReference>
<dbReference type="EMBL" id="SWFT01000161">
    <property type="protein sequence ID" value="KAA8896980.1"/>
    <property type="molecule type" value="Genomic_DNA"/>
</dbReference>
<dbReference type="InterPro" id="IPR016087">
    <property type="entry name" value="Chalcone_isomerase"/>
</dbReference>
<comment type="caution">
    <text evidence="4">The sequence shown here is derived from an EMBL/GenBank/DDBJ whole genome shotgun (WGS) entry which is preliminary data.</text>
</comment>
<dbReference type="RefSeq" id="XP_034009722.1">
    <property type="nucleotide sequence ID" value="XM_034158481.1"/>
</dbReference>
<evidence type="ECO:0000256" key="1">
    <source>
        <dbReference type="ARBA" id="ARBA00009111"/>
    </source>
</evidence>
<comment type="similarity">
    <text evidence="1">Belongs to the AIM18/AIM46 family.</text>
</comment>
<proteinExistence type="inferred from homology"/>
<dbReference type="InterPro" id="IPR016088">
    <property type="entry name" value="Chalcone_isomerase_3-sand"/>
</dbReference>
<feature type="domain" description="Chalcone isomerase" evidence="3">
    <location>
        <begin position="80"/>
        <end position="262"/>
    </location>
</feature>
<gene>
    <name evidence="4" type="ORF">DIURU_005493</name>
</gene>
<dbReference type="InterPro" id="IPR036298">
    <property type="entry name" value="Chalcone_isomerase_sf"/>
</dbReference>
<evidence type="ECO:0000256" key="2">
    <source>
        <dbReference type="ARBA" id="ARBA00018755"/>
    </source>
</evidence>
<evidence type="ECO:0000313" key="5">
    <source>
        <dbReference type="Proteomes" id="UP000449547"/>
    </source>
</evidence>
<keyword evidence="5" id="KW-1185">Reference proteome</keyword>
<dbReference type="OMA" id="PENSHQD"/>
<evidence type="ECO:0000313" key="4">
    <source>
        <dbReference type="EMBL" id="KAA8896980.1"/>
    </source>
</evidence>
<dbReference type="VEuPathDB" id="FungiDB:DIURU_005493"/>
<dbReference type="AlphaFoldDB" id="A0A642UH82"/>
<dbReference type="Gene3D" id="3.50.70.10">
    <property type="match status" value="1"/>
</dbReference>
<dbReference type="PANTHER" id="PTHR47284:SF3">
    <property type="entry name" value="FATTY-ACID-BINDING PROTEIN 2"/>
    <property type="match status" value="1"/>
</dbReference>
<dbReference type="PANTHER" id="PTHR47284">
    <property type="entry name" value="FATTY-ACID-BINDING PROTEIN 2"/>
    <property type="match status" value="1"/>
</dbReference>
<protein>
    <recommendedName>
        <fullName evidence="2">Altered inheritance of mitochondria protein 18, mitochondrial</fullName>
    </recommendedName>
</protein>
<dbReference type="Pfam" id="PF16035">
    <property type="entry name" value="Chalcone_2"/>
    <property type="match status" value="1"/>
</dbReference>
<sequence>MFRYLATRAAPRVAIRSAVRAPRVSMRAFAAIGLVGAAGFSIASAMPWKPIANEGQAIEVDSAIDPFPLEMKKNDFLKTDWVLVGTGVRTVTFVSFKVYGVGIYVAKEDLPKAKQLLQGVNIDTLLDPVANVGVIDKLLDGGVKFMVRFSPVRNTDFNHLKDGYIKSILANPKAKEVREPINRGLDELRSVFQSYRGAVPKNHVLYLQQGPQGQLDFTYQNTKDNTTRHMGTVAEPQVSKVLLSSYMSGAKPLSVPLQQSVAAGLATL</sequence>
<dbReference type="OrthoDB" id="18193at2759"/>
<dbReference type="Proteomes" id="UP000449547">
    <property type="component" value="Unassembled WGS sequence"/>
</dbReference>
<reference evidence="4 5" key="1">
    <citation type="submission" date="2019-07" db="EMBL/GenBank/DDBJ databases">
        <title>Genome assembly of two rare yeast pathogens: Diutina rugosa and Trichomonascus ciferrii.</title>
        <authorList>
            <person name="Mixao V."/>
            <person name="Saus E."/>
            <person name="Hansen A."/>
            <person name="Lass-Flor C."/>
            <person name="Gabaldon T."/>
        </authorList>
    </citation>
    <scope>NUCLEOTIDE SEQUENCE [LARGE SCALE GENOMIC DNA]</scope>
    <source>
        <strain evidence="4 5">CBS 613</strain>
    </source>
</reference>
<accession>A0A642UH82</accession>
<evidence type="ECO:0000259" key="3">
    <source>
        <dbReference type="Pfam" id="PF16035"/>
    </source>
</evidence>